<gene>
    <name evidence="7" type="ORF">BN14_06046</name>
</gene>
<comment type="similarity">
    <text evidence="2">Belongs to the MSOX/MTOX family.</text>
</comment>
<accession>M5BXL8</accession>
<dbReference type="HOGENOM" id="CLU_2016782_0_0_1"/>
<feature type="domain" description="FAD dependent oxidoreductase" evidence="6">
    <location>
        <begin position="35"/>
        <end position="76"/>
    </location>
</feature>
<dbReference type="GO" id="GO:0050031">
    <property type="term" value="F:L-pipecolate oxidase activity"/>
    <property type="evidence" value="ECO:0007669"/>
    <property type="project" value="TreeGrafter"/>
</dbReference>
<dbReference type="EMBL" id="CAOJ01009121">
    <property type="protein sequence ID" value="CCO31994.1"/>
    <property type="molecule type" value="Genomic_DNA"/>
</dbReference>
<dbReference type="Proteomes" id="UP000012065">
    <property type="component" value="Unassembled WGS sequence"/>
</dbReference>
<evidence type="ECO:0000256" key="2">
    <source>
        <dbReference type="ARBA" id="ARBA00010989"/>
    </source>
</evidence>
<keyword evidence="5" id="KW-0560">Oxidoreductase</keyword>
<dbReference type="AlphaFoldDB" id="M5BXL8"/>
<dbReference type="GO" id="GO:0008115">
    <property type="term" value="F:sarcosine oxidase activity"/>
    <property type="evidence" value="ECO:0007669"/>
    <property type="project" value="TreeGrafter"/>
</dbReference>
<name>M5BXL8_THACB</name>
<evidence type="ECO:0000313" key="7">
    <source>
        <dbReference type="EMBL" id="CCO31994.1"/>
    </source>
</evidence>
<sequence>MRSPEAYVKADARCDEKAVPRYRRPRLCFEPDLLDTIDEDWIIDYHPDHPRLLLATGGSGHGFKFLPVLGRVIADRLENKLEDEARELFSFTRARSGEHVERIGESFEIVEDELTSSVDLKAM</sequence>
<dbReference type="InterPro" id="IPR036188">
    <property type="entry name" value="FAD/NAD-bd_sf"/>
</dbReference>
<dbReference type="InterPro" id="IPR045170">
    <property type="entry name" value="MTOX"/>
</dbReference>
<proteinExistence type="inferred from homology"/>
<dbReference type="GO" id="GO:0004657">
    <property type="term" value="F:proline dehydrogenase activity"/>
    <property type="evidence" value="ECO:0007669"/>
    <property type="project" value="TreeGrafter"/>
</dbReference>
<keyword evidence="4" id="KW-0274">FAD</keyword>
<comment type="cofactor">
    <cofactor evidence="1">
        <name>FAD</name>
        <dbReference type="ChEBI" id="CHEBI:57692"/>
    </cofactor>
</comment>
<dbReference type="PANTHER" id="PTHR10961">
    <property type="entry name" value="PEROXISOMAL SARCOSINE OXIDASE"/>
    <property type="match status" value="1"/>
</dbReference>
<dbReference type="SUPFAM" id="SSF51905">
    <property type="entry name" value="FAD/NAD(P)-binding domain"/>
    <property type="match status" value="1"/>
</dbReference>
<evidence type="ECO:0000313" key="8">
    <source>
        <dbReference type="Proteomes" id="UP000012065"/>
    </source>
</evidence>
<organism evidence="7 8">
    <name type="scientific">Thanatephorus cucumeris (strain AG1-IB / isolate 7/3/14)</name>
    <name type="common">Lettuce bottom rot fungus</name>
    <name type="synonym">Rhizoctonia solani</name>
    <dbReference type="NCBI Taxonomy" id="1108050"/>
    <lineage>
        <taxon>Eukaryota</taxon>
        <taxon>Fungi</taxon>
        <taxon>Dikarya</taxon>
        <taxon>Basidiomycota</taxon>
        <taxon>Agaricomycotina</taxon>
        <taxon>Agaricomycetes</taxon>
        <taxon>Cantharellales</taxon>
        <taxon>Ceratobasidiaceae</taxon>
        <taxon>Rhizoctonia</taxon>
        <taxon>Rhizoctonia solani AG-1</taxon>
    </lineage>
</organism>
<evidence type="ECO:0000256" key="1">
    <source>
        <dbReference type="ARBA" id="ARBA00001974"/>
    </source>
</evidence>
<evidence type="ECO:0000256" key="3">
    <source>
        <dbReference type="ARBA" id="ARBA00022630"/>
    </source>
</evidence>
<dbReference type="Gene3D" id="3.30.9.10">
    <property type="entry name" value="D-Amino Acid Oxidase, subunit A, domain 2"/>
    <property type="match status" value="1"/>
</dbReference>
<protein>
    <recommendedName>
        <fullName evidence="6">FAD dependent oxidoreductase domain-containing protein</fullName>
    </recommendedName>
</protein>
<reference evidence="7 8" key="1">
    <citation type="journal article" date="2013" name="J. Biotechnol.">
        <title>Establishment and interpretation of the genome sequence of the phytopathogenic fungus Rhizoctonia solani AG1-IB isolate 7/3/14.</title>
        <authorList>
            <person name="Wibberg D.W."/>
            <person name="Jelonek L.J."/>
            <person name="Rupp O.R."/>
            <person name="Hennig M.H."/>
            <person name="Eikmeyer F.E."/>
            <person name="Goesmann A.G."/>
            <person name="Hartmann A.H."/>
            <person name="Borriss R.B."/>
            <person name="Grosch R.G."/>
            <person name="Puehler A.P."/>
            <person name="Schlueter A.S."/>
        </authorList>
    </citation>
    <scope>NUCLEOTIDE SEQUENCE [LARGE SCALE GENOMIC DNA]</scope>
    <source>
        <strain evidence="8">AG1-IB / isolate 7/3/14</strain>
    </source>
</reference>
<evidence type="ECO:0000256" key="4">
    <source>
        <dbReference type="ARBA" id="ARBA00022827"/>
    </source>
</evidence>
<keyword evidence="3" id="KW-0285">Flavoprotein</keyword>
<dbReference type="PANTHER" id="PTHR10961:SF46">
    <property type="entry name" value="PEROXISOMAL SARCOSINE OXIDASE"/>
    <property type="match status" value="1"/>
</dbReference>
<evidence type="ECO:0000256" key="5">
    <source>
        <dbReference type="ARBA" id="ARBA00023002"/>
    </source>
</evidence>
<dbReference type="Pfam" id="PF01266">
    <property type="entry name" value="DAO"/>
    <property type="match status" value="1"/>
</dbReference>
<dbReference type="GO" id="GO:0050660">
    <property type="term" value="F:flavin adenine dinucleotide binding"/>
    <property type="evidence" value="ECO:0007669"/>
    <property type="project" value="InterPro"/>
</dbReference>
<comment type="caution">
    <text evidence="7">The sequence shown here is derived from an EMBL/GenBank/DDBJ whole genome shotgun (WGS) entry which is preliminary data.</text>
</comment>
<dbReference type="Gene3D" id="3.50.50.60">
    <property type="entry name" value="FAD/NAD(P)-binding domain"/>
    <property type="match status" value="1"/>
</dbReference>
<dbReference type="InterPro" id="IPR006076">
    <property type="entry name" value="FAD-dep_OxRdtase"/>
</dbReference>
<evidence type="ECO:0000259" key="6">
    <source>
        <dbReference type="Pfam" id="PF01266"/>
    </source>
</evidence>